<evidence type="ECO:0000256" key="1">
    <source>
        <dbReference type="ARBA" id="ARBA00022598"/>
    </source>
</evidence>
<dbReference type="Proteomes" id="UP001382935">
    <property type="component" value="Chromosome"/>
</dbReference>
<evidence type="ECO:0000256" key="6">
    <source>
        <dbReference type="HAMAP-Rule" id="MF_01161"/>
    </source>
</evidence>
<accession>A0ABZ2FWZ8</accession>
<evidence type="ECO:0000259" key="7">
    <source>
        <dbReference type="Pfam" id="PF01171"/>
    </source>
</evidence>
<comment type="similarity">
    <text evidence="6">Belongs to the tRNA(Ile)-lysidine synthase family.</text>
</comment>
<dbReference type="PANTHER" id="PTHR43033">
    <property type="entry name" value="TRNA(ILE)-LYSIDINE SYNTHASE-RELATED"/>
    <property type="match status" value="1"/>
</dbReference>
<reference evidence="8 9" key="1">
    <citation type="submission" date="2024-02" db="EMBL/GenBank/DDBJ databases">
        <title>Full genome sequence of Sphingomonas kaistensis.</title>
        <authorList>
            <person name="Poletto B.L."/>
            <person name="Silva G."/>
            <person name="Galante D."/>
            <person name="Campos K.R."/>
            <person name="Santos M.B.N."/>
            <person name="Sacchi C.T."/>
        </authorList>
    </citation>
    <scope>NUCLEOTIDE SEQUENCE [LARGE SCALE GENOMIC DNA]</scope>
    <source>
        <strain evidence="8 9">MA4R</strain>
    </source>
</reference>
<evidence type="ECO:0000256" key="3">
    <source>
        <dbReference type="ARBA" id="ARBA00022741"/>
    </source>
</evidence>
<organism evidence="8 9">
    <name type="scientific">Sphingomonas kaistensis</name>
    <dbReference type="NCBI Taxonomy" id="298708"/>
    <lineage>
        <taxon>Bacteria</taxon>
        <taxon>Pseudomonadati</taxon>
        <taxon>Pseudomonadota</taxon>
        <taxon>Alphaproteobacteria</taxon>
        <taxon>Sphingomonadales</taxon>
        <taxon>Sphingomonadaceae</taxon>
        <taxon>Sphingomonas</taxon>
    </lineage>
</organism>
<evidence type="ECO:0000256" key="4">
    <source>
        <dbReference type="ARBA" id="ARBA00022840"/>
    </source>
</evidence>
<evidence type="ECO:0000313" key="8">
    <source>
        <dbReference type="EMBL" id="WWM69366.1"/>
    </source>
</evidence>
<sequence>MTAALNRLLPDGDLGLAVSGGPDSLALLLLAARTRPGRVRAATVDHGLRPESAGEAAMVAACCAELGVPHDRLTVSVEPGASLQAQAREARYASLGEWAAGHGLAAVATAHHADDQAETLLMRLARGSGVGGLAGIREERALAEGIRLVRPLLGLRKAELVALVDSTGWSAVDDPSNHDPRHDRTQARALLAETPWLEPERLARSAAALADAAEALEAMTAREWAEEVRREREALAYRPSPLREIRRRIAAQAIGELNPNAAVRGPDLDRLIGALDGGSGGTLAGVMVRVAGGEWLFRLAPPRRT</sequence>
<protein>
    <recommendedName>
        <fullName evidence="6">tRNA(Ile)-lysidine synthase</fullName>
        <ecNumber evidence="6">6.3.4.19</ecNumber>
    </recommendedName>
    <alternativeName>
        <fullName evidence="6">tRNA(Ile)-2-lysyl-cytidine synthase</fullName>
    </alternativeName>
    <alternativeName>
        <fullName evidence="6">tRNA(Ile)-lysidine synthetase</fullName>
    </alternativeName>
</protein>
<gene>
    <name evidence="6 8" type="primary">tilS</name>
    <name evidence="8" type="ORF">V6R86_01280</name>
</gene>
<name>A0ABZ2FWZ8_9SPHN</name>
<dbReference type="Gene3D" id="3.40.50.620">
    <property type="entry name" value="HUPs"/>
    <property type="match status" value="1"/>
</dbReference>
<keyword evidence="1 6" id="KW-0436">Ligase</keyword>
<feature type="binding site" evidence="6">
    <location>
        <begin position="19"/>
        <end position="24"/>
    </location>
    <ligand>
        <name>ATP</name>
        <dbReference type="ChEBI" id="CHEBI:30616"/>
    </ligand>
</feature>
<dbReference type="EC" id="6.3.4.19" evidence="6"/>
<dbReference type="CDD" id="cd01992">
    <property type="entry name" value="TilS_N"/>
    <property type="match status" value="1"/>
</dbReference>
<evidence type="ECO:0000256" key="2">
    <source>
        <dbReference type="ARBA" id="ARBA00022694"/>
    </source>
</evidence>
<keyword evidence="4 6" id="KW-0067">ATP-binding</keyword>
<dbReference type="InterPro" id="IPR012094">
    <property type="entry name" value="tRNA_Ile_lys_synt"/>
</dbReference>
<dbReference type="InterPro" id="IPR012795">
    <property type="entry name" value="tRNA_Ile_lys_synt_N"/>
</dbReference>
<keyword evidence="6" id="KW-0963">Cytoplasm</keyword>
<dbReference type="InterPro" id="IPR014729">
    <property type="entry name" value="Rossmann-like_a/b/a_fold"/>
</dbReference>
<dbReference type="SUPFAM" id="SSF52402">
    <property type="entry name" value="Adenine nucleotide alpha hydrolases-like"/>
    <property type="match status" value="1"/>
</dbReference>
<dbReference type="PANTHER" id="PTHR43033:SF1">
    <property type="entry name" value="TRNA(ILE)-LYSIDINE SYNTHASE-RELATED"/>
    <property type="match status" value="1"/>
</dbReference>
<dbReference type="InterPro" id="IPR011063">
    <property type="entry name" value="TilS/TtcA_N"/>
</dbReference>
<proteinExistence type="inferred from homology"/>
<keyword evidence="3 6" id="KW-0547">Nucleotide-binding</keyword>
<dbReference type="Pfam" id="PF01171">
    <property type="entry name" value="ATP_bind_3"/>
    <property type="match status" value="1"/>
</dbReference>
<dbReference type="NCBIfam" id="TIGR02432">
    <property type="entry name" value="lysidine_TilS_N"/>
    <property type="match status" value="1"/>
</dbReference>
<feature type="domain" description="tRNA(Ile)-lysidine/2-thiocytidine synthase N-terminal" evidence="7">
    <location>
        <begin position="16"/>
        <end position="188"/>
    </location>
</feature>
<comment type="function">
    <text evidence="6">Ligates lysine onto the cytidine present at position 34 of the AUA codon-specific tRNA(Ile) that contains the anticodon CAU, in an ATP-dependent manner. Cytidine is converted to lysidine, thus changing the amino acid specificity of the tRNA from methionine to isoleucine.</text>
</comment>
<dbReference type="EMBL" id="CP145607">
    <property type="protein sequence ID" value="WWM69366.1"/>
    <property type="molecule type" value="Genomic_DNA"/>
</dbReference>
<evidence type="ECO:0000256" key="5">
    <source>
        <dbReference type="ARBA" id="ARBA00048539"/>
    </source>
</evidence>
<keyword evidence="9" id="KW-1185">Reference proteome</keyword>
<comment type="domain">
    <text evidence="6">The N-terminal region contains the highly conserved SGGXDS motif, predicted to be a P-loop motif involved in ATP binding.</text>
</comment>
<keyword evidence="2 6" id="KW-0819">tRNA processing</keyword>
<evidence type="ECO:0000313" key="9">
    <source>
        <dbReference type="Proteomes" id="UP001382935"/>
    </source>
</evidence>
<dbReference type="GO" id="GO:0032267">
    <property type="term" value="F:tRNA(Ile)-lysidine synthase activity"/>
    <property type="evidence" value="ECO:0007669"/>
    <property type="project" value="UniProtKB-EC"/>
</dbReference>
<comment type="subcellular location">
    <subcellularLocation>
        <location evidence="6">Cytoplasm</location>
    </subcellularLocation>
</comment>
<comment type="catalytic activity">
    <reaction evidence="5 6">
        <text>cytidine(34) in tRNA(Ile2) + L-lysine + ATP = lysidine(34) in tRNA(Ile2) + AMP + diphosphate + H(+)</text>
        <dbReference type="Rhea" id="RHEA:43744"/>
        <dbReference type="Rhea" id="RHEA-COMP:10625"/>
        <dbReference type="Rhea" id="RHEA-COMP:10670"/>
        <dbReference type="ChEBI" id="CHEBI:15378"/>
        <dbReference type="ChEBI" id="CHEBI:30616"/>
        <dbReference type="ChEBI" id="CHEBI:32551"/>
        <dbReference type="ChEBI" id="CHEBI:33019"/>
        <dbReference type="ChEBI" id="CHEBI:82748"/>
        <dbReference type="ChEBI" id="CHEBI:83665"/>
        <dbReference type="ChEBI" id="CHEBI:456215"/>
        <dbReference type="EC" id="6.3.4.19"/>
    </reaction>
</comment>
<dbReference type="HAMAP" id="MF_01161">
    <property type="entry name" value="tRNA_Ile_lys_synt"/>
    <property type="match status" value="1"/>
</dbReference>
<dbReference type="RefSeq" id="WP_338501343.1">
    <property type="nucleotide sequence ID" value="NZ_CP145607.1"/>
</dbReference>